<protein>
    <recommendedName>
        <fullName evidence="8">Exonuclease domain-containing protein</fullName>
    </recommendedName>
</protein>
<keyword evidence="3" id="KW-0540">Nuclease</keyword>
<evidence type="ECO:0000256" key="1">
    <source>
        <dbReference type="ARBA" id="ARBA00004123"/>
    </source>
</evidence>
<feature type="domain" description="Exonuclease" evidence="8">
    <location>
        <begin position="201"/>
        <end position="361"/>
    </location>
</feature>
<evidence type="ECO:0000256" key="7">
    <source>
        <dbReference type="SAM" id="MobiDB-lite"/>
    </source>
</evidence>
<keyword evidence="5" id="KW-0269">Exonuclease</keyword>
<dbReference type="SUPFAM" id="SSF53098">
    <property type="entry name" value="Ribonuclease H-like"/>
    <property type="match status" value="1"/>
</dbReference>
<feature type="non-terminal residue" evidence="9">
    <location>
        <position position="1"/>
    </location>
</feature>
<reference evidence="9 10" key="1">
    <citation type="submission" date="2022-05" db="EMBL/GenBank/DDBJ databases">
        <authorList>
            <consortium name="Genoscope - CEA"/>
            <person name="William W."/>
        </authorList>
    </citation>
    <scope>NUCLEOTIDE SEQUENCE [LARGE SCALE GENOMIC DNA]</scope>
</reference>
<dbReference type="FunFam" id="3.30.420.10:FF:000019">
    <property type="entry name" value="RNA exonuclease NEF-sp"/>
    <property type="match status" value="1"/>
</dbReference>
<proteinExistence type="inferred from homology"/>
<dbReference type="InterPro" id="IPR013520">
    <property type="entry name" value="Ribonucl_H"/>
</dbReference>
<dbReference type="GO" id="GO:0003676">
    <property type="term" value="F:nucleic acid binding"/>
    <property type="evidence" value="ECO:0007669"/>
    <property type="project" value="InterPro"/>
</dbReference>
<dbReference type="AlphaFoldDB" id="A0AAU9X5J3"/>
<dbReference type="PANTHER" id="PTHR12801:SF82">
    <property type="entry name" value="RNA EXONUCLEASE 5"/>
    <property type="match status" value="1"/>
</dbReference>
<evidence type="ECO:0000256" key="4">
    <source>
        <dbReference type="ARBA" id="ARBA00022801"/>
    </source>
</evidence>
<dbReference type="GO" id="GO:0004527">
    <property type="term" value="F:exonuclease activity"/>
    <property type="evidence" value="ECO:0007669"/>
    <property type="project" value="UniProtKB-KW"/>
</dbReference>
<sequence length="536" mass="60604">EPVKKRKKSKEKSEKEVQKPKIIPHAHQLFRVGKNTKERIKISKLADLIFFASLRDVDPRCQSCQSWCQIEGADKVHKVIIILVSGVGAKEFIENKDCFPKCSSFFQLGLNTKASGTDFSVKLPHESLLLVDMPKKELKKLRKRLEKTKFGREDYKLTLEEMHENNFPLPSAVSDKNGETEHDGFISTKPFKKSKKSPESPMFAIDCEMCKSSLGKELTRISLVDESCRVVYDTLVKPPRPIVDYKTEFSGITAEMLENVTTTLTDVQKHLVDILPADAILLGHSLEFDLRALKLYHTRVIDTSLLYGDCQGVPLFKSSLRNLARQHLKKDIQNGESGHCSIEDARTCMELVQLKIKNGPNFGKTLSGKEGFFKQIERSRKRGSILDFPGVVKKFGKGATHAVTCTSDEEVVSGAVKLMESSDIVWTHLHEAEMFFKEEQSSNNENQQRTFKDVLHSVDSSIQQIHDAVPSDCLLLVVFGCSDLSPVIRFVYTMPNFPYNLNSRLQSKTKEDKANRTELKEVVSKTKNGLCFLKIT</sequence>
<accession>A0AAU9X5J3</accession>
<organism evidence="9 10">
    <name type="scientific">Pocillopora meandrina</name>
    <dbReference type="NCBI Taxonomy" id="46732"/>
    <lineage>
        <taxon>Eukaryota</taxon>
        <taxon>Metazoa</taxon>
        <taxon>Cnidaria</taxon>
        <taxon>Anthozoa</taxon>
        <taxon>Hexacorallia</taxon>
        <taxon>Scleractinia</taxon>
        <taxon>Astrocoeniina</taxon>
        <taxon>Pocilloporidae</taxon>
        <taxon>Pocillopora</taxon>
    </lineage>
</organism>
<evidence type="ECO:0000259" key="8">
    <source>
        <dbReference type="SMART" id="SM00479"/>
    </source>
</evidence>
<dbReference type="GO" id="GO:0005634">
    <property type="term" value="C:nucleus"/>
    <property type="evidence" value="ECO:0007669"/>
    <property type="project" value="UniProtKB-SubCell"/>
</dbReference>
<keyword evidence="4" id="KW-0378">Hydrolase</keyword>
<evidence type="ECO:0000313" key="9">
    <source>
        <dbReference type="EMBL" id="CAH3137134.1"/>
    </source>
</evidence>
<evidence type="ECO:0000256" key="5">
    <source>
        <dbReference type="ARBA" id="ARBA00022839"/>
    </source>
</evidence>
<evidence type="ECO:0000313" key="10">
    <source>
        <dbReference type="Proteomes" id="UP001159428"/>
    </source>
</evidence>
<dbReference type="InterPro" id="IPR034922">
    <property type="entry name" value="REX1-like_exo"/>
</dbReference>
<keyword evidence="10" id="KW-1185">Reference proteome</keyword>
<gene>
    <name evidence="9" type="ORF">PMEA_00017849</name>
</gene>
<comment type="caution">
    <text evidence="9">The sequence shown here is derived from an EMBL/GenBank/DDBJ whole genome shotgun (WGS) entry which is preliminary data.</text>
</comment>
<keyword evidence="6" id="KW-0539">Nucleus</keyword>
<dbReference type="InterPro" id="IPR012337">
    <property type="entry name" value="RNaseH-like_sf"/>
</dbReference>
<dbReference type="Pfam" id="PF00929">
    <property type="entry name" value="RNase_T"/>
    <property type="match status" value="1"/>
</dbReference>
<dbReference type="InterPro" id="IPR047021">
    <property type="entry name" value="REXO1/3/4-like"/>
</dbReference>
<dbReference type="SMART" id="SM00479">
    <property type="entry name" value="EXOIII"/>
    <property type="match status" value="1"/>
</dbReference>
<dbReference type="PANTHER" id="PTHR12801">
    <property type="entry name" value="RNA EXONUCLEASE REXO1 / RECO3 FAMILY MEMBER-RELATED"/>
    <property type="match status" value="1"/>
</dbReference>
<dbReference type="Gene3D" id="3.30.420.10">
    <property type="entry name" value="Ribonuclease H-like superfamily/Ribonuclease H"/>
    <property type="match status" value="1"/>
</dbReference>
<comment type="similarity">
    <text evidence="2">Belongs to the REXO1/REXO3 family.</text>
</comment>
<feature type="region of interest" description="Disordered" evidence="7">
    <location>
        <begin position="168"/>
        <end position="199"/>
    </location>
</feature>
<evidence type="ECO:0000256" key="6">
    <source>
        <dbReference type="ARBA" id="ARBA00023242"/>
    </source>
</evidence>
<evidence type="ECO:0000256" key="2">
    <source>
        <dbReference type="ARBA" id="ARBA00006357"/>
    </source>
</evidence>
<evidence type="ECO:0000256" key="3">
    <source>
        <dbReference type="ARBA" id="ARBA00022722"/>
    </source>
</evidence>
<name>A0AAU9X5J3_9CNID</name>
<dbReference type="InterPro" id="IPR036397">
    <property type="entry name" value="RNaseH_sf"/>
</dbReference>
<dbReference type="CDD" id="cd06145">
    <property type="entry name" value="REX1_like"/>
    <property type="match status" value="1"/>
</dbReference>
<comment type="subcellular location">
    <subcellularLocation>
        <location evidence="1">Nucleus</location>
    </subcellularLocation>
</comment>
<dbReference type="EMBL" id="CALNXJ010000031">
    <property type="protein sequence ID" value="CAH3137134.1"/>
    <property type="molecule type" value="Genomic_DNA"/>
</dbReference>
<dbReference type="Proteomes" id="UP001159428">
    <property type="component" value="Unassembled WGS sequence"/>
</dbReference>